<dbReference type="InterPro" id="IPR038765">
    <property type="entry name" value="Papain-like_cys_pep_sf"/>
</dbReference>
<comment type="similarity">
    <text evidence="2">Belongs to the peptidase C48 family.</text>
</comment>
<keyword evidence="6 9" id="KW-1133">Transmembrane helix</keyword>
<comment type="subcellular location">
    <subcellularLocation>
        <location evidence="1">Membrane</location>
        <topology evidence="1">Multi-pass membrane protein</topology>
    </subcellularLocation>
</comment>
<feature type="transmembrane region" description="Helical" evidence="9">
    <location>
        <begin position="606"/>
        <end position="626"/>
    </location>
</feature>
<dbReference type="AlphaFoldDB" id="A0A9D5H026"/>
<sequence length="713" mass="79011">MRDAVGSFVGWPSDLIFPDAETPTRPTHKAGKGISRRIESVASQKEVPGRQLKKAGKDIPTTSGTKSQIMMRLEKMVEESDIMHGAIRSVDIDEGVFEIAHSEIIAKEDMQQLFEHEELGIAVIHTYIWYMYDTLMRGTELCNRFNFIAASRINTTLITKNSTSVKNELVDRFMAAGDNTTPSLYFLPFNSGNGGHWVLVAMDLSRLMVYYLDSLSGDWSKYPSMKKTVDAEAVPLPVTSMCPLFLFPLFGISSADAVAHSYMDDVITLVLGSFILALAVERYNVHRRLALNVTLIFCGDPLNPAMLLLGLCATTFFVSMWLHNVAAAVMMMPVATGILHRLPPAHEQSELMNKFSRAVILTVVYATPIGGISTLTGTGVNLIIIGMWKSLAPQAKPISFNNWFFFGFPVAVFLLICFWIILCLLYVRKGSSRVLSDYLDRAYLKRDLEALGPMTFAEKMVLCVFGLLIILWMTRRISDDLPGWGVLFHGLVGDGSISVLAAVLLFIIPNMKQNGEKLMNWKECKKLPWNLILLLGAGFALAEGVQSSGLADVMSKALGFLKHVPYLAIVPAVSLLCSIITEFITSNDATATLVVPLLYHIARTMHVHPLLLMIPGGIATEFAFWLPTSTPSNVVGFATGHIEIKDMLKVGLPLKVAGICVLSLLMPTLGEFLSSLFLSLKIRYFLIGTRLRHDTVKLTYMWFLMSKGWFSNV</sequence>
<evidence type="ECO:0000313" key="12">
    <source>
        <dbReference type="Proteomes" id="UP001058974"/>
    </source>
</evidence>
<dbReference type="CDD" id="cd01115">
    <property type="entry name" value="SLC13_permease"/>
    <property type="match status" value="1"/>
</dbReference>
<dbReference type="SUPFAM" id="SSF54001">
    <property type="entry name" value="Cysteine proteinases"/>
    <property type="match status" value="1"/>
</dbReference>
<evidence type="ECO:0000256" key="6">
    <source>
        <dbReference type="ARBA" id="ARBA00022989"/>
    </source>
</evidence>
<evidence type="ECO:0000256" key="9">
    <source>
        <dbReference type="SAM" id="Phobius"/>
    </source>
</evidence>
<comment type="caution">
    <text evidence="11">The sequence shown here is derived from an EMBL/GenBank/DDBJ whole genome shotgun (WGS) entry which is preliminary data.</text>
</comment>
<keyword evidence="5" id="KW-0378">Hydrolase</keyword>
<organism evidence="11 12">
    <name type="scientific">Pisum sativum</name>
    <name type="common">Garden pea</name>
    <name type="synonym">Lathyrus oleraceus</name>
    <dbReference type="NCBI Taxonomy" id="3888"/>
    <lineage>
        <taxon>Eukaryota</taxon>
        <taxon>Viridiplantae</taxon>
        <taxon>Streptophyta</taxon>
        <taxon>Embryophyta</taxon>
        <taxon>Tracheophyta</taxon>
        <taxon>Spermatophyta</taxon>
        <taxon>Magnoliopsida</taxon>
        <taxon>eudicotyledons</taxon>
        <taxon>Gunneridae</taxon>
        <taxon>Pentapetalae</taxon>
        <taxon>rosids</taxon>
        <taxon>fabids</taxon>
        <taxon>Fabales</taxon>
        <taxon>Fabaceae</taxon>
        <taxon>Papilionoideae</taxon>
        <taxon>50 kb inversion clade</taxon>
        <taxon>NPAAA clade</taxon>
        <taxon>Hologalegina</taxon>
        <taxon>IRL clade</taxon>
        <taxon>Fabeae</taxon>
        <taxon>Lathyrus</taxon>
    </lineage>
</organism>
<evidence type="ECO:0000256" key="2">
    <source>
        <dbReference type="ARBA" id="ARBA00005234"/>
    </source>
</evidence>
<feature type="transmembrane region" description="Helical" evidence="9">
    <location>
        <begin position="404"/>
        <end position="427"/>
    </location>
</feature>
<evidence type="ECO:0000259" key="10">
    <source>
        <dbReference type="PROSITE" id="PS50600"/>
    </source>
</evidence>
<name>A0A9D5H026_PEA</name>
<dbReference type="Pfam" id="PF00939">
    <property type="entry name" value="Na_sulph_symp"/>
    <property type="match status" value="1"/>
</dbReference>
<feature type="transmembrane region" description="Helical" evidence="9">
    <location>
        <begin position="486"/>
        <end position="508"/>
    </location>
</feature>
<keyword evidence="7 9" id="KW-0472">Membrane</keyword>
<evidence type="ECO:0000256" key="8">
    <source>
        <dbReference type="SAM" id="MobiDB-lite"/>
    </source>
</evidence>
<dbReference type="Gramene" id="Psat01G0479500-T1">
    <property type="protein sequence ID" value="KAI5447079.1"/>
    <property type="gene ID" value="KIW84_014795"/>
</dbReference>
<dbReference type="Proteomes" id="UP001058974">
    <property type="component" value="Chromosome 1"/>
</dbReference>
<dbReference type="PROSITE" id="PS50600">
    <property type="entry name" value="ULP_PROTEASE"/>
    <property type="match status" value="1"/>
</dbReference>
<reference evidence="11 12" key="1">
    <citation type="journal article" date="2022" name="Nat. Genet.">
        <title>Improved pea reference genome and pan-genome highlight genomic features and evolutionary characteristics.</title>
        <authorList>
            <person name="Yang T."/>
            <person name="Liu R."/>
            <person name="Luo Y."/>
            <person name="Hu S."/>
            <person name="Wang D."/>
            <person name="Wang C."/>
            <person name="Pandey M.K."/>
            <person name="Ge S."/>
            <person name="Xu Q."/>
            <person name="Li N."/>
            <person name="Li G."/>
            <person name="Huang Y."/>
            <person name="Saxena R.K."/>
            <person name="Ji Y."/>
            <person name="Li M."/>
            <person name="Yan X."/>
            <person name="He Y."/>
            <person name="Liu Y."/>
            <person name="Wang X."/>
            <person name="Xiang C."/>
            <person name="Varshney R.K."/>
            <person name="Ding H."/>
            <person name="Gao S."/>
            <person name="Zong X."/>
        </authorList>
    </citation>
    <scope>NUCLEOTIDE SEQUENCE [LARGE SCALE GENOMIC DNA]</scope>
    <source>
        <strain evidence="11 12">cv. Zhongwan 6</strain>
    </source>
</reference>
<dbReference type="PANTHER" id="PTHR10283:SF82">
    <property type="entry name" value="SOLUTE CARRIER FAMILY 13 MEMBER 2"/>
    <property type="match status" value="1"/>
</dbReference>
<proteinExistence type="inferred from homology"/>
<feature type="transmembrane region" description="Helical" evidence="9">
    <location>
        <begin position="448"/>
        <end position="474"/>
    </location>
</feature>
<dbReference type="GO" id="GO:0006508">
    <property type="term" value="P:proteolysis"/>
    <property type="evidence" value="ECO:0007669"/>
    <property type="project" value="UniProtKB-KW"/>
</dbReference>
<dbReference type="InterPro" id="IPR003653">
    <property type="entry name" value="Peptidase_C48_C"/>
</dbReference>
<dbReference type="InterPro" id="IPR001898">
    <property type="entry name" value="SLC13A/DASS"/>
</dbReference>
<keyword evidence="12" id="KW-1185">Reference proteome</keyword>
<feature type="compositionally biased region" description="Basic residues" evidence="8">
    <location>
        <begin position="26"/>
        <end position="35"/>
    </location>
</feature>
<dbReference type="GO" id="GO:0005886">
    <property type="term" value="C:plasma membrane"/>
    <property type="evidence" value="ECO:0007669"/>
    <property type="project" value="TreeGrafter"/>
</dbReference>
<feature type="domain" description="Ubiquitin-like protease family profile" evidence="10">
    <location>
        <begin position="103"/>
        <end position="713"/>
    </location>
</feature>
<feature type="transmembrane region" description="Helical" evidence="9">
    <location>
        <begin position="233"/>
        <end position="253"/>
    </location>
</feature>
<dbReference type="PANTHER" id="PTHR10283">
    <property type="entry name" value="SOLUTE CARRIER FAMILY 13 MEMBER"/>
    <property type="match status" value="1"/>
</dbReference>
<evidence type="ECO:0000313" key="11">
    <source>
        <dbReference type="EMBL" id="KAI5447079.1"/>
    </source>
</evidence>
<evidence type="ECO:0000256" key="5">
    <source>
        <dbReference type="ARBA" id="ARBA00022801"/>
    </source>
</evidence>
<feature type="transmembrane region" description="Helical" evidence="9">
    <location>
        <begin position="359"/>
        <end position="384"/>
    </location>
</feature>
<protein>
    <recommendedName>
        <fullName evidence="10">Ubiquitin-like protease family profile domain-containing protein</fullName>
    </recommendedName>
</protein>
<feature type="transmembrane region" description="Helical" evidence="9">
    <location>
        <begin position="259"/>
        <end position="280"/>
    </location>
</feature>
<dbReference type="EMBL" id="JAMSHJ010000001">
    <property type="protein sequence ID" value="KAI5447079.1"/>
    <property type="molecule type" value="Genomic_DNA"/>
</dbReference>
<dbReference type="GO" id="GO:0008234">
    <property type="term" value="F:cysteine-type peptidase activity"/>
    <property type="evidence" value="ECO:0007669"/>
    <property type="project" value="InterPro"/>
</dbReference>
<evidence type="ECO:0000256" key="3">
    <source>
        <dbReference type="ARBA" id="ARBA00022670"/>
    </source>
</evidence>
<dbReference type="Gene3D" id="3.40.395.10">
    <property type="entry name" value="Adenoviral Proteinase, Chain A"/>
    <property type="match status" value="1"/>
</dbReference>
<evidence type="ECO:0000256" key="7">
    <source>
        <dbReference type="ARBA" id="ARBA00023136"/>
    </source>
</evidence>
<dbReference type="GO" id="GO:0015140">
    <property type="term" value="F:malate transmembrane transporter activity"/>
    <property type="evidence" value="ECO:0007669"/>
    <property type="project" value="UniProtKB-ARBA"/>
</dbReference>
<feature type="transmembrane region" description="Helical" evidence="9">
    <location>
        <begin position="566"/>
        <end position="585"/>
    </location>
</feature>
<keyword evidence="3" id="KW-0645">Protease</keyword>
<accession>A0A9D5H026</accession>
<feature type="transmembrane region" description="Helical" evidence="9">
    <location>
        <begin position="529"/>
        <end position="546"/>
    </location>
</feature>
<feature type="transmembrane region" description="Helical" evidence="9">
    <location>
        <begin position="656"/>
        <end position="680"/>
    </location>
</feature>
<evidence type="ECO:0000256" key="1">
    <source>
        <dbReference type="ARBA" id="ARBA00004141"/>
    </source>
</evidence>
<gene>
    <name evidence="11" type="ORF">KIW84_014795</name>
</gene>
<dbReference type="NCBIfam" id="TIGR00785">
    <property type="entry name" value="dass"/>
    <property type="match status" value="1"/>
</dbReference>
<feature type="region of interest" description="Disordered" evidence="8">
    <location>
        <begin position="16"/>
        <end position="64"/>
    </location>
</feature>
<keyword evidence="4 9" id="KW-0812">Transmembrane</keyword>
<evidence type="ECO:0000256" key="4">
    <source>
        <dbReference type="ARBA" id="ARBA00022692"/>
    </source>
</evidence>